<keyword evidence="6" id="KW-0472">Membrane</keyword>
<evidence type="ECO:0000256" key="4">
    <source>
        <dbReference type="ARBA" id="ARBA00023315"/>
    </source>
</evidence>
<comment type="caution">
    <text evidence="7">The sequence shown here is derived from an EMBL/GenBank/DDBJ whole genome shotgun (WGS) entry which is preliminary data.</text>
</comment>
<protein>
    <recommendedName>
        <fullName evidence="9">O-acyltransferase</fullName>
    </recommendedName>
</protein>
<dbReference type="GO" id="GO:0008204">
    <property type="term" value="P:ergosterol metabolic process"/>
    <property type="evidence" value="ECO:0007669"/>
    <property type="project" value="TreeGrafter"/>
</dbReference>
<evidence type="ECO:0000256" key="6">
    <source>
        <dbReference type="SAM" id="Phobius"/>
    </source>
</evidence>
<feature type="compositionally biased region" description="Polar residues" evidence="5">
    <location>
        <begin position="24"/>
        <end position="39"/>
    </location>
</feature>
<evidence type="ECO:0000256" key="2">
    <source>
        <dbReference type="ARBA" id="ARBA00022679"/>
    </source>
</evidence>
<keyword evidence="2" id="KW-0808">Transferase</keyword>
<organism evidence="7 8">
    <name type="scientific">Elsinoe batatas</name>
    <dbReference type="NCBI Taxonomy" id="2601811"/>
    <lineage>
        <taxon>Eukaryota</taxon>
        <taxon>Fungi</taxon>
        <taxon>Dikarya</taxon>
        <taxon>Ascomycota</taxon>
        <taxon>Pezizomycotina</taxon>
        <taxon>Dothideomycetes</taxon>
        <taxon>Dothideomycetidae</taxon>
        <taxon>Myriangiales</taxon>
        <taxon>Elsinoaceae</taxon>
        <taxon>Elsinoe</taxon>
    </lineage>
</organism>
<feature type="compositionally biased region" description="Acidic residues" evidence="5">
    <location>
        <begin position="1"/>
        <end position="13"/>
    </location>
</feature>
<feature type="transmembrane region" description="Helical" evidence="6">
    <location>
        <begin position="216"/>
        <end position="236"/>
    </location>
</feature>
<evidence type="ECO:0008006" key="9">
    <source>
        <dbReference type="Google" id="ProtNLM"/>
    </source>
</evidence>
<keyword evidence="4" id="KW-0012">Acyltransferase</keyword>
<keyword evidence="6" id="KW-1133">Transmembrane helix</keyword>
<keyword evidence="6" id="KW-0812">Transmembrane</keyword>
<sequence>MAEKVDEDIEDYDQITLDPDTLVHESTGTYPDKNTSGSNDKLKVLPKDEGRIRRSSEPGSPDGRRQSLQVRLEETEEEGKYILTADDPEIQDILRRGIAREEAAASGKRTRLRDLVFTRQFTTFDRQNPLSSESPFHGFFTLFWLAMVLMFFKVAASNWRDYGSILGKNEVMKTMLSRDVVVLGLTDLAMILSTSMGVLLQKAIVRGHLKWSTSGWIIQNVWQSLFLGGIIGWTYYREWPWTHTIFMVLHTLVFLMKQHSYAFYNGHLSGVYRRRQKLQNKLKQLRANAGLASNGHTADASGSNATAQNISATGINNLKNRTRPVMSDRSSTNLTEGVSDVARVAKAIESGNPLNNDQMEAFERVMVAEIDVLTTELKGKNASGNNAYPKNLTWSNFADWTCLPTLVYELEYPRQERINWWYVAEKSAATFGCIGVMMVISQAYIYPPVARSVRMKEAGVPLRDRANELPWLASDMLFPLLLEQLLTWYVIWECILNVLAELTCFADRGFYDAWWNASSYEAYSRMWNKPTCDILPLCVQFRPTISRLCITVRWSYQETPPFLPQLVVSALNNISSDILC</sequence>
<evidence type="ECO:0000256" key="5">
    <source>
        <dbReference type="SAM" id="MobiDB-lite"/>
    </source>
</evidence>
<keyword evidence="8" id="KW-1185">Reference proteome</keyword>
<feature type="transmembrane region" description="Helical" evidence="6">
    <location>
        <begin position="180"/>
        <end position="204"/>
    </location>
</feature>
<evidence type="ECO:0000313" key="7">
    <source>
        <dbReference type="EMBL" id="KAG8623494.1"/>
    </source>
</evidence>
<feature type="compositionally biased region" description="Basic and acidic residues" evidence="5">
    <location>
        <begin position="40"/>
        <end position="56"/>
    </location>
</feature>
<evidence type="ECO:0000256" key="1">
    <source>
        <dbReference type="ARBA" id="ARBA00004477"/>
    </source>
</evidence>
<reference evidence="7" key="1">
    <citation type="submission" date="2021-07" db="EMBL/GenBank/DDBJ databases">
        <title>Elsinoe batatas strain:CRI-CJ2 Genome sequencing and assembly.</title>
        <authorList>
            <person name="Huang L."/>
        </authorList>
    </citation>
    <scope>NUCLEOTIDE SEQUENCE</scope>
    <source>
        <strain evidence="7">CRI-CJ2</strain>
    </source>
</reference>
<dbReference type="InterPro" id="IPR014371">
    <property type="entry name" value="Oat_ACAT_DAG_ARE"/>
</dbReference>
<proteinExistence type="predicted"/>
<feature type="region of interest" description="Disordered" evidence="5">
    <location>
        <begin position="1"/>
        <end position="70"/>
    </location>
</feature>
<gene>
    <name evidence="7" type="ORF">KVT40_008470</name>
</gene>
<name>A0A8K0KTD9_9PEZI</name>
<comment type="subcellular location">
    <subcellularLocation>
        <location evidence="1">Endoplasmic reticulum membrane</location>
        <topology evidence="1">Multi-pass membrane protein</topology>
    </subcellularLocation>
</comment>
<feature type="transmembrane region" description="Helical" evidence="6">
    <location>
        <begin position="136"/>
        <end position="159"/>
    </location>
</feature>
<dbReference type="GO" id="GO:0034737">
    <property type="term" value="F:ergosterol O-acyltransferase activity"/>
    <property type="evidence" value="ECO:0007669"/>
    <property type="project" value="TreeGrafter"/>
</dbReference>
<dbReference type="AlphaFoldDB" id="A0A8K0KTD9"/>
<evidence type="ECO:0000256" key="3">
    <source>
        <dbReference type="ARBA" id="ARBA00022824"/>
    </source>
</evidence>
<dbReference type="OrthoDB" id="10039049at2759"/>
<dbReference type="EMBL" id="JAESVG020000010">
    <property type="protein sequence ID" value="KAG8623494.1"/>
    <property type="molecule type" value="Genomic_DNA"/>
</dbReference>
<dbReference type="PANTHER" id="PTHR10408">
    <property type="entry name" value="STEROL O-ACYLTRANSFERASE"/>
    <property type="match status" value="1"/>
</dbReference>
<dbReference type="Proteomes" id="UP000809789">
    <property type="component" value="Unassembled WGS sequence"/>
</dbReference>
<accession>A0A8K0KTD9</accession>
<evidence type="ECO:0000313" key="8">
    <source>
        <dbReference type="Proteomes" id="UP000809789"/>
    </source>
</evidence>
<dbReference type="GO" id="GO:0005789">
    <property type="term" value="C:endoplasmic reticulum membrane"/>
    <property type="evidence" value="ECO:0007669"/>
    <property type="project" value="UniProtKB-SubCell"/>
</dbReference>
<dbReference type="PANTHER" id="PTHR10408:SF23">
    <property type="entry name" value="STEROL O-ACYLTRANSFERASE 1-RELATED"/>
    <property type="match status" value="1"/>
</dbReference>
<feature type="transmembrane region" description="Helical" evidence="6">
    <location>
        <begin position="427"/>
        <end position="446"/>
    </location>
</feature>
<keyword evidence="3" id="KW-0256">Endoplasmic reticulum</keyword>